<feature type="coiled-coil region" evidence="1">
    <location>
        <begin position="672"/>
        <end position="702"/>
    </location>
</feature>
<dbReference type="AlphaFoldDB" id="A0A1Y2LW76"/>
<organism evidence="3 4">
    <name type="scientific">Epicoccum nigrum</name>
    <name type="common">Soil fungus</name>
    <name type="synonym">Epicoccum purpurascens</name>
    <dbReference type="NCBI Taxonomy" id="105696"/>
    <lineage>
        <taxon>Eukaryota</taxon>
        <taxon>Fungi</taxon>
        <taxon>Dikarya</taxon>
        <taxon>Ascomycota</taxon>
        <taxon>Pezizomycotina</taxon>
        <taxon>Dothideomycetes</taxon>
        <taxon>Pleosporomycetidae</taxon>
        <taxon>Pleosporales</taxon>
        <taxon>Pleosporineae</taxon>
        <taxon>Didymellaceae</taxon>
        <taxon>Epicoccum</taxon>
    </lineage>
</organism>
<evidence type="ECO:0000313" key="3">
    <source>
        <dbReference type="EMBL" id="OSS47208.1"/>
    </source>
</evidence>
<dbReference type="Proteomes" id="UP000193240">
    <property type="component" value="Unassembled WGS sequence"/>
</dbReference>
<evidence type="ECO:0000313" key="4">
    <source>
        <dbReference type="Proteomes" id="UP000193240"/>
    </source>
</evidence>
<feature type="compositionally biased region" description="Basic residues" evidence="2">
    <location>
        <begin position="313"/>
        <end position="322"/>
    </location>
</feature>
<dbReference type="EMBL" id="KZ107849">
    <property type="protein sequence ID" value="OSS47208.1"/>
    <property type="molecule type" value="Genomic_DNA"/>
</dbReference>
<keyword evidence="4" id="KW-1185">Reference proteome</keyword>
<sequence length="848" mass="93605">MAPKTGAADIPSSPSFDNEAASRQILAEASSPVPRPAASTAVRGADLLNYARTLSKHSVLASSPQSESAGKLTKPGKLSRASLTATGLVSETSSQKKKKKRGAHMYDLEPSPEKKRPHSLPAQLANSENEYVEDTSAVEGVEERVPETSQAQPEDEGPEYLGIVVGLQMDVGSVPKKKRGRPRKSDESAISAAGSILEAPVSTAAEERAADGNIPSSPPLPIKRQRGRPRKSGESSMSAPALDTASSPNQVDEAAHVEPKPNRKTHPGKETDSTSNGDGSSKAPPKKLRRLNGPTMRSSDMRDIEEDLPSPKATRKASHKAIHPPADLGPPNKIPVRSSRSRTAQIEAAQAALENHSATAIMNIEYDSAAKTHPQRALNRASKKPTMLVKPSKRGKSGEPIVDLESPIDDADEAVDDADAIVNQTRKKAGAENGKERSVEGNSRQDYKEVAKKADEGDEGEELDGRAEQQGAEDHNEEAGADGAPLANANPANNNSNMSPLEVVFKFTDSEERDGECATKWGRIIRRRCASARVILCRSGDDGPSLDDIAKLKDDLVGLLTSTNGKIRENRRVHFKRDAYAYLFRELTLVLKATYDKLQETEGDITASSSALAIVYLFLNTILIFKDTMRSWKVKVPQRSQGDRLIRDVESNLVVPLRDIAEEFRILLHQLKRADQDRQAKLEAQLQQAAREQELVRQEEELRSGRERRKRWQDLHIIRMQCEPDLARRRRLRFFEHVQTQEIDANGRPFERVPFLGERSAPPSTWIATVSDREWTTEQETALLDDLQSSVPLERIFRRHCGPRGVLRDFSVPDFAAKMAWVRSGWAQLSQQHGWEIPEWVKEIPILP</sequence>
<proteinExistence type="predicted"/>
<evidence type="ECO:0000256" key="1">
    <source>
        <dbReference type="SAM" id="Coils"/>
    </source>
</evidence>
<feature type="compositionally biased region" description="Basic and acidic residues" evidence="2">
    <location>
        <begin position="253"/>
        <end position="272"/>
    </location>
</feature>
<feature type="compositionally biased region" description="Polar residues" evidence="2">
    <location>
        <begin position="81"/>
        <end position="93"/>
    </location>
</feature>
<feature type="compositionally biased region" description="Low complexity" evidence="2">
    <location>
        <begin position="481"/>
        <end position="497"/>
    </location>
</feature>
<feature type="compositionally biased region" description="Acidic residues" evidence="2">
    <location>
        <begin position="406"/>
        <end position="419"/>
    </location>
</feature>
<protein>
    <submittedName>
        <fullName evidence="3">Uncharacterized protein</fullName>
    </submittedName>
</protein>
<evidence type="ECO:0000256" key="2">
    <source>
        <dbReference type="SAM" id="MobiDB-lite"/>
    </source>
</evidence>
<dbReference type="GO" id="GO:0003677">
    <property type="term" value="F:DNA binding"/>
    <property type="evidence" value="ECO:0007669"/>
    <property type="project" value="InterPro"/>
</dbReference>
<gene>
    <name evidence="3" type="ORF">B5807_09786</name>
</gene>
<feature type="compositionally biased region" description="Basic and acidic residues" evidence="2">
    <location>
        <begin position="463"/>
        <end position="478"/>
    </location>
</feature>
<feature type="compositionally biased region" description="Polar residues" evidence="2">
    <location>
        <begin position="234"/>
        <end position="250"/>
    </location>
</feature>
<feature type="region of interest" description="Disordered" evidence="2">
    <location>
        <begin position="370"/>
        <end position="498"/>
    </location>
</feature>
<dbReference type="InParanoid" id="A0A1Y2LW76"/>
<dbReference type="InterPro" id="IPR017956">
    <property type="entry name" value="AT_hook_DNA-bd_motif"/>
</dbReference>
<keyword evidence="1" id="KW-0175">Coiled coil</keyword>
<accession>A0A1Y2LW76</accession>
<dbReference type="STRING" id="105696.A0A1Y2LW76"/>
<dbReference type="SMART" id="SM00384">
    <property type="entry name" value="AT_hook"/>
    <property type="match status" value="2"/>
</dbReference>
<feature type="compositionally biased region" description="Basic and acidic residues" evidence="2">
    <location>
        <begin position="104"/>
        <end position="114"/>
    </location>
</feature>
<dbReference type="OMA" id="HIVRMQC"/>
<feature type="compositionally biased region" description="Basic and acidic residues" evidence="2">
    <location>
        <begin position="429"/>
        <end position="455"/>
    </location>
</feature>
<name>A0A1Y2LW76_EPING</name>
<feature type="region of interest" description="Disordered" evidence="2">
    <location>
        <begin position="57"/>
        <end position="341"/>
    </location>
</feature>
<feature type="region of interest" description="Disordered" evidence="2">
    <location>
        <begin position="1"/>
        <end position="38"/>
    </location>
</feature>
<reference evidence="3 4" key="1">
    <citation type="journal article" date="2017" name="Genome Announc.">
        <title>Genome sequence of the saprophytic ascomycete Epicoccum nigrum ICMP 19927 strain isolated from New Zealand.</title>
        <authorList>
            <person name="Fokin M."/>
            <person name="Fleetwood D."/>
            <person name="Weir B.S."/>
            <person name="Villas-Boas S.G."/>
        </authorList>
    </citation>
    <scope>NUCLEOTIDE SEQUENCE [LARGE SCALE GENOMIC DNA]</scope>
    <source>
        <strain evidence="3 4">ICMP 19927</strain>
    </source>
</reference>